<evidence type="ECO:0000313" key="3">
    <source>
        <dbReference type="EMBL" id="AEM46912.1"/>
    </source>
</evidence>
<feature type="region of interest" description="Disordered" evidence="1">
    <location>
        <begin position="1"/>
        <end position="91"/>
    </location>
</feature>
<evidence type="ECO:0000313" key="4">
    <source>
        <dbReference type="Proteomes" id="UP000009220"/>
    </source>
</evidence>
<keyword evidence="2" id="KW-1133">Transmembrane helix</keyword>
<dbReference type="KEGG" id="afi:Acife_0714"/>
<accession>G0JLG0</accession>
<sequence length="302" mass="32047">MPEESFDPDDFLNGAVAVSNHPASDEVDPDAFAGDDDSAQSGPVQEEEGRLEDAPDGSTDQQKTPPPAATSAPVQPEATRETAPVAARSERQARLKTLFEQVIESQPPERAAQFHQLKATMGLRDDDALWGVIAVLDIHLKLFETIPENIAEAAIQATDAAKAQALVEIQSAIGQQSELLMKSVSSALETRSVSLFLEHLTWYGTGVLFLSSLIFSVGFSAGGRRVPPWMMHGILRGVIDAPLAPVAGAALVATGIFPLLRGLGMSADDLKGNSKKWAMIIASFAVMVFGGWMMVSVALGVG</sequence>
<keyword evidence="2" id="KW-0472">Membrane</keyword>
<reference evidence="3 4" key="1">
    <citation type="journal article" date="2011" name="J. Bacteriol.">
        <title>Draft genome of the psychrotolerant acidophile Acidithiobacillus ferrivorans SS3.</title>
        <authorList>
            <person name="Liljeqvist M."/>
            <person name="Valdes J."/>
            <person name="Holmes D.S."/>
            <person name="Dopson M."/>
        </authorList>
    </citation>
    <scope>NUCLEOTIDE SEQUENCE [LARGE SCALE GENOMIC DNA]</scope>
    <source>
        <strain evidence="3 4">SS3</strain>
    </source>
</reference>
<dbReference type="Proteomes" id="UP000009220">
    <property type="component" value="Chromosome"/>
</dbReference>
<feature type="compositionally biased region" description="Acidic residues" evidence="1">
    <location>
        <begin position="1"/>
        <end position="10"/>
    </location>
</feature>
<evidence type="ECO:0000256" key="2">
    <source>
        <dbReference type="SAM" id="Phobius"/>
    </source>
</evidence>
<feature type="transmembrane region" description="Helical" evidence="2">
    <location>
        <begin position="234"/>
        <end position="257"/>
    </location>
</feature>
<organism evidence="3 4">
    <name type="scientific">Acidithiobacillus ferrivorans SS3</name>
    <dbReference type="NCBI Taxonomy" id="743299"/>
    <lineage>
        <taxon>Bacteria</taxon>
        <taxon>Pseudomonadati</taxon>
        <taxon>Pseudomonadota</taxon>
        <taxon>Acidithiobacillia</taxon>
        <taxon>Acidithiobacillales</taxon>
        <taxon>Acidithiobacillaceae</taxon>
        <taxon>Acidithiobacillus</taxon>
    </lineage>
</organism>
<feature type="compositionally biased region" description="Acidic residues" evidence="1">
    <location>
        <begin position="25"/>
        <end position="38"/>
    </location>
</feature>
<proteinExistence type="predicted"/>
<name>G0JLG0_9PROT</name>
<feature type="transmembrane region" description="Helical" evidence="2">
    <location>
        <begin position="277"/>
        <end position="301"/>
    </location>
</feature>
<gene>
    <name evidence="3" type="ORF">Acife_0714</name>
</gene>
<dbReference type="STRING" id="743299.Acife_0714"/>
<evidence type="ECO:0000256" key="1">
    <source>
        <dbReference type="SAM" id="MobiDB-lite"/>
    </source>
</evidence>
<dbReference type="AlphaFoldDB" id="G0JLG0"/>
<keyword evidence="2" id="KW-0812">Transmembrane</keyword>
<dbReference type="RefSeq" id="WP_014028181.1">
    <property type="nucleotide sequence ID" value="NC_015942.1"/>
</dbReference>
<dbReference type="EMBL" id="CP002985">
    <property type="protein sequence ID" value="AEM46912.1"/>
    <property type="molecule type" value="Genomic_DNA"/>
</dbReference>
<protein>
    <submittedName>
        <fullName evidence="3">Uncharacterized protein</fullName>
    </submittedName>
</protein>
<dbReference type="HOGENOM" id="CLU_920181_0_0_6"/>
<feature type="transmembrane region" description="Helical" evidence="2">
    <location>
        <begin position="200"/>
        <end position="222"/>
    </location>
</feature>